<reference evidence="18" key="1">
    <citation type="submission" date="2010-04" db="EMBL/GenBank/DDBJ databases">
        <title>Complete genome sequence of Nitrosococcus halophilus Nc4, a salt-adapted, aerobic obligate ammonia-oxidizing sulfur purple bacterium.</title>
        <authorList>
            <consortium name="US DOE Joint Genome Institute"/>
            <person name="Campbell M.A."/>
            <person name="Malfatti S.A."/>
            <person name="Chain P.S.G."/>
            <person name="Heidelberg J.F."/>
            <person name="Ward B.B."/>
            <person name="Klotz M.G."/>
        </authorList>
    </citation>
    <scope>NUCLEOTIDE SEQUENCE [LARGE SCALE GENOMIC DNA]</scope>
    <source>
        <strain evidence="18">Nc4</strain>
    </source>
</reference>
<keyword evidence="6" id="KW-0812">Transmembrane</keyword>
<dbReference type="HOGENOM" id="CLU_038343_3_2_6"/>
<keyword evidence="11" id="KW-0472">Membrane</keyword>
<keyword evidence="4" id="KW-1134">Transmembrane beta strand</keyword>
<evidence type="ECO:0000256" key="5">
    <source>
        <dbReference type="ARBA" id="ARBA00022597"/>
    </source>
</evidence>
<evidence type="ECO:0000256" key="10">
    <source>
        <dbReference type="ARBA" id="ARBA00023114"/>
    </source>
</evidence>
<dbReference type="Gene3D" id="3.30.1950.10">
    <property type="entry name" value="wza like domain"/>
    <property type="match status" value="1"/>
</dbReference>
<dbReference type="Proteomes" id="UP000001844">
    <property type="component" value="Chromosome"/>
</dbReference>
<evidence type="ECO:0000256" key="12">
    <source>
        <dbReference type="ARBA" id="ARBA00023139"/>
    </source>
</evidence>
<dbReference type="InterPro" id="IPR003715">
    <property type="entry name" value="Poly_export_N"/>
</dbReference>
<proteinExistence type="inferred from homology"/>
<keyword evidence="5" id="KW-0762">Sugar transport</keyword>
<gene>
    <name evidence="17" type="ordered locus">Nhal_3337</name>
</gene>
<dbReference type="GO" id="GO:0009279">
    <property type="term" value="C:cell outer membrane"/>
    <property type="evidence" value="ECO:0007669"/>
    <property type="project" value="UniProtKB-SubCell"/>
</dbReference>
<dbReference type="KEGG" id="nhl:Nhal_3337"/>
<dbReference type="GO" id="GO:0015159">
    <property type="term" value="F:polysaccharide transmembrane transporter activity"/>
    <property type="evidence" value="ECO:0007669"/>
    <property type="project" value="InterPro"/>
</dbReference>
<dbReference type="InterPro" id="IPR049712">
    <property type="entry name" value="Poly_export"/>
</dbReference>
<feature type="domain" description="Polysaccharide export protein N-terminal" evidence="15">
    <location>
        <begin position="45"/>
        <end position="118"/>
    </location>
</feature>
<evidence type="ECO:0000259" key="16">
    <source>
        <dbReference type="Pfam" id="PF22461"/>
    </source>
</evidence>
<dbReference type="EMBL" id="CP001798">
    <property type="protein sequence ID" value="ADE16375.1"/>
    <property type="molecule type" value="Genomic_DNA"/>
</dbReference>
<sequence length="205" mass="22830">MGMQTIAKLLLTLLRKVQVPNLVILMIFLSLSSSLFAARPGHSMSEKYLIGPEDVLHISVWKEEELDREVVVRPDGKISFPLIGNIQVAGRTTEEVQREITERLKKYIPEPVATVSVKMVSGYKIYVLGKVNNPGEFTIGRYIDVLQALTLAGGLNPYASKNGIKILRRENGRQKALPFKYGEVEDGEDLDQNIILRSGDVVVVP</sequence>
<keyword evidence="10" id="KW-0626">Porin</keyword>
<evidence type="ECO:0000313" key="18">
    <source>
        <dbReference type="Proteomes" id="UP000001844"/>
    </source>
</evidence>
<evidence type="ECO:0000256" key="2">
    <source>
        <dbReference type="ARBA" id="ARBA00009450"/>
    </source>
</evidence>
<accession>D5C0Q2</accession>
<name>D5C0Q2_NITHN</name>
<evidence type="ECO:0000256" key="7">
    <source>
        <dbReference type="ARBA" id="ARBA00022729"/>
    </source>
</evidence>
<dbReference type="Pfam" id="PF22461">
    <property type="entry name" value="SLBB_2"/>
    <property type="match status" value="1"/>
</dbReference>
<evidence type="ECO:0000256" key="6">
    <source>
        <dbReference type="ARBA" id="ARBA00022692"/>
    </source>
</evidence>
<keyword evidence="13" id="KW-0998">Cell outer membrane</keyword>
<dbReference type="GO" id="GO:0006811">
    <property type="term" value="P:monoatomic ion transport"/>
    <property type="evidence" value="ECO:0007669"/>
    <property type="project" value="UniProtKB-KW"/>
</dbReference>
<evidence type="ECO:0000256" key="3">
    <source>
        <dbReference type="ARBA" id="ARBA00022448"/>
    </source>
</evidence>
<keyword evidence="3" id="KW-0813">Transport</keyword>
<keyword evidence="14" id="KW-0449">Lipoprotein</keyword>
<evidence type="ECO:0000259" key="15">
    <source>
        <dbReference type="Pfam" id="PF02563"/>
    </source>
</evidence>
<keyword evidence="18" id="KW-1185">Reference proteome</keyword>
<evidence type="ECO:0000313" key="17">
    <source>
        <dbReference type="EMBL" id="ADE16375.1"/>
    </source>
</evidence>
<dbReference type="eggNOG" id="COG1596">
    <property type="taxonomic scope" value="Bacteria"/>
</dbReference>
<evidence type="ECO:0000256" key="9">
    <source>
        <dbReference type="ARBA" id="ARBA00023065"/>
    </source>
</evidence>
<feature type="domain" description="SLBB" evidence="16">
    <location>
        <begin position="124"/>
        <end position="204"/>
    </location>
</feature>
<comment type="subcellular location">
    <subcellularLocation>
        <location evidence="1">Cell outer membrane</location>
        <topology evidence="1">Multi-pass membrane protein</topology>
    </subcellularLocation>
</comment>
<keyword evidence="9" id="KW-0406">Ion transport</keyword>
<protein>
    <submittedName>
        <fullName evidence="17">Polysaccharide export protein</fullName>
    </submittedName>
</protein>
<dbReference type="InterPro" id="IPR054765">
    <property type="entry name" value="SLBB_dom"/>
</dbReference>
<dbReference type="GO" id="GO:0046930">
    <property type="term" value="C:pore complex"/>
    <property type="evidence" value="ECO:0007669"/>
    <property type="project" value="UniProtKB-KW"/>
</dbReference>
<keyword evidence="12" id="KW-0564">Palmitate</keyword>
<dbReference type="Pfam" id="PF02563">
    <property type="entry name" value="Poly_export"/>
    <property type="match status" value="1"/>
</dbReference>
<evidence type="ECO:0000256" key="8">
    <source>
        <dbReference type="ARBA" id="ARBA00023047"/>
    </source>
</evidence>
<evidence type="ECO:0000256" key="11">
    <source>
        <dbReference type="ARBA" id="ARBA00023136"/>
    </source>
</evidence>
<evidence type="ECO:0000256" key="13">
    <source>
        <dbReference type="ARBA" id="ARBA00023237"/>
    </source>
</evidence>
<dbReference type="STRING" id="472759.Nhal_3337"/>
<dbReference type="PANTHER" id="PTHR33619">
    <property type="entry name" value="POLYSACCHARIDE EXPORT PROTEIN GFCE-RELATED"/>
    <property type="match status" value="1"/>
</dbReference>
<keyword evidence="7" id="KW-0732">Signal</keyword>
<dbReference type="PANTHER" id="PTHR33619:SF3">
    <property type="entry name" value="POLYSACCHARIDE EXPORT PROTEIN GFCE-RELATED"/>
    <property type="match status" value="1"/>
</dbReference>
<evidence type="ECO:0000256" key="4">
    <source>
        <dbReference type="ARBA" id="ARBA00022452"/>
    </source>
</evidence>
<dbReference type="GO" id="GO:0015288">
    <property type="term" value="F:porin activity"/>
    <property type="evidence" value="ECO:0007669"/>
    <property type="project" value="UniProtKB-KW"/>
</dbReference>
<comment type="similarity">
    <text evidence="2">Belongs to the BexD/CtrA/VexA family.</text>
</comment>
<keyword evidence="8" id="KW-0625">Polysaccharide transport</keyword>
<organism evidence="17 18">
    <name type="scientific">Nitrosococcus halophilus (strain Nc4)</name>
    <dbReference type="NCBI Taxonomy" id="472759"/>
    <lineage>
        <taxon>Bacteria</taxon>
        <taxon>Pseudomonadati</taxon>
        <taxon>Pseudomonadota</taxon>
        <taxon>Gammaproteobacteria</taxon>
        <taxon>Chromatiales</taxon>
        <taxon>Chromatiaceae</taxon>
        <taxon>Nitrosococcus</taxon>
    </lineage>
</organism>
<evidence type="ECO:0000256" key="14">
    <source>
        <dbReference type="ARBA" id="ARBA00023288"/>
    </source>
</evidence>
<dbReference type="AlphaFoldDB" id="D5C0Q2"/>
<evidence type="ECO:0000256" key="1">
    <source>
        <dbReference type="ARBA" id="ARBA00004571"/>
    </source>
</evidence>